<keyword evidence="7" id="KW-0548">Nucleotidyltransferase</keyword>
<dbReference type="InterPro" id="IPR000477">
    <property type="entry name" value="RT_dom"/>
</dbReference>
<feature type="compositionally biased region" description="Polar residues" evidence="3">
    <location>
        <begin position="50"/>
        <end position="66"/>
    </location>
</feature>
<dbReference type="Gene3D" id="3.30.420.10">
    <property type="entry name" value="Ribonuclease H-like superfamily/Ribonuclease H"/>
    <property type="match status" value="1"/>
</dbReference>
<dbReference type="Gene3D" id="3.60.10.10">
    <property type="entry name" value="Endonuclease/exonuclease/phosphatase"/>
    <property type="match status" value="1"/>
</dbReference>
<feature type="compositionally biased region" description="Polar residues" evidence="3">
    <location>
        <begin position="110"/>
        <end position="119"/>
    </location>
</feature>
<dbReference type="CDD" id="cd09276">
    <property type="entry name" value="Rnase_HI_RT_non_LTR"/>
    <property type="match status" value="1"/>
</dbReference>
<evidence type="ECO:0000313" key="7">
    <source>
        <dbReference type="EMBL" id="KAL2884601.1"/>
    </source>
</evidence>
<dbReference type="Pfam" id="PF00075">
    <property type="entry name" value="RNase_H"/>
    <property type="match status" value="1"/>
</dbReference>
<dbReference type="PROSITE" id="PS50879">
    <property type="entry name" value="RNASE_H_1"/>
    <property type="match status" value="1"/>
</dbReference>
<accession>A0ABR4M8K3</accession>
<keyword evidence="8" id="KW-1185">Reference proteome</keyword>
<proteinExistence type="predicted"/>
<name>A0ABR4M8K3_9PEZI</name>
<dbReference type="Proteomes" id="UP001610728">
    <property type="component" value="Unassembled WGS sequence"/>
</dbReference>
<evidence type="ECO:0000256" key="4">
    <source>
        <dbReference type="SAM" id="Phobius"/>
    </source>
</evidence>
<keyword evidence="4" id="KW-0472">Membrane</keyword>
<organism evidence="7 8">
    <name type="scientific">Ceratocystis lukuohia</name>
    <dbReference type="NCBI Taxonomy" id="2019550"/>
    <lineage>
        <taxon>Eukaryota</taxon>
        <taxon>Fungi</taxon>
        <taxon>Dikarya</taxon>
        <taxon>Ascomycota</taxon>
        <taxon>Pezizomycotina</taxon>
        <taxon>Sordariomycetes</taxon>
        <taxon>Hypocreomycetidae</taxon>
        <taxon>Microascales</taxon>
        <taxon>Ceratocystidaceae</taxon>
        <taxon>Ceratocystis</taxon>
    </lineage>
</organism>
<dbReference type="InterPro" id="IPR005135">
    <property type="entry name" value="Endo/exonuclease/phosphatase"/>
</dbReference>
<dbReference type="InterPro" id="IPR002156">
    <property type="entry name" value="RNaseH_domain"/>
</dbReference>
<reference evidence="7 8" key="1">
    <citation type="submission" date="2020-05" db="EMBL/GenBank/DDBJ databases">
        <title>Ceratocystis lukuohia genome.</title>
        <authorList>
            <person name="Harrington T.C."/>
            <person name="Kim K."/>
            <person name="Mayers C.G."/>
        </authorList>
    </citation>
    <scope>NUCLEOTIDE SEQUENCE [LARGE SCALE GENOMIC DNA]</scope>
    <source>
        <strain evidence="7 8">C4212</strain>
    </source>
</reference>
<dbReference type="EMBL" id="JABSNW010000010">
    <property type="protein sequence ID" value="KAL2884601.1"/>
    <property type="molecule type" value="Genomic_DNA"/>
</dbReference>
<feature type="compositionally biased region" description="Basic and acidic residues" evidence="3">
    <location>
        <begin position="94"/>
        <end position="106"/>
    </location>
</feature>
<feature type="compositionally biased region" description="Pro residues" evidence="3">
    <location>
        <begin position="73"/>
        <end position="86"/>
    </location>
</feature>
<dbReference type="SUPFAM" id="SSF56672">
    <property type="entry name" value="DNA/RNA polymerases"/>
    <property type="match status" value="1"/>
</dbReference>
<evidence type="ECO:0000256" key="1">
    <source>
        <dbReference type="ARBA" id="ARBA00004173"/>
    </source>
</evidence>
<feature type="region of interest" description="Disordered" evidence="3">
    <location>
        <begin position="222"/>
        <end position="277"/>
    </location>
</feature>
<keyword evidence="4" id="KW-0812">Transmembrane</keyword>
<protein>
    <submittedName>
        <fullName evidence="7">RNA-directed DNA polymerase from mobile element jockey</fullName>
    </submittedName>
</protein>
<evidence type="ECO:0000256" key="2">
    <source>
        <dbReference type="ARBA" id="ARBA00023128"/>
    </source>
</evidence>
<feature type="compositionally biased region" description="Basic and acidic residues" evidence="3">
    <location>
        <begin position="732"/>
        <end position="749"/>
    </location>
</feature>
<sequence>MEPSSTSPSYPANVSSSHPFSLPLQFSLIFTLFVTFFIAALPVSGITPKTRPSTMEDTDMVDQTRQPCKAASPHPPDPPSQMPPLRPLTVTAPDHPREEPPNEKEVPLQTPGSVAQQQSPAATDAAATTTGTTTTDPTPTDNGAKKPKGSFSKLLDTVWKEANKEREAKKRGAAALMLALDNFEVNPGLDKNDQTARLEVDYLLKEVKELVAKRLRLNLAGTTPSQARTQPTHKAKSQQTDTQMTWAQKAASGKETATPAIPAKPTDTGKPQAKPLDTNVGNRYLATLYEDSKWRKVNTSVTRQRLNQVIFKGQDKVAKVTETRTGLAITLKDGTLDREMKERIGNFLSAAELEMESIWEKFVIPNIPATINTVENNKLVSRRTSLEDVRKEVQEAFGGTVKSMVWREYERDPTMKGLRVAVHKPEKIPRTMEILDISAVTAQRGDDAFSVIGIYNAGGSSVRPNEAVDMLTTIGTRLDNTLIMGDFNLHHQMWDDTITRNSSKAEQLVEWIERKRLICANDNGLSTHDGGGVLDLTLVAANIWNKVKRYQMAGALECGSDHSPQEISIIASHARGPTYSTRRLKDTDKETFIEACGTKARALVDTLPENWQNHDRSLESTAKEITRVLQDAFEATTPQKRVTGSGYKWWNESCHDKKRAATETGRTLRSLQWMLKAGATNLDTELDVARLQHAEAKKDLSRAIWKASKEFYQNLTANMTSQAAAHKAAKSTRQDPNPERSTSYRERSPRSRPTRGAGRQGEAWQPLSKAEVESAIRKPLNTAPGNDGIQNKLLAMSWPALGNLITDLFNGCLRRGIHPTCFKEAKLIALPKPGKRDRSDPKSYRLISLLPTLGKALERAIAKRLTHEAMLKGLFCGNYACALPKRAASDLTLALVNEIKENMERGELTSILSFDIRGAFDGILPNRMVRRLQGQGWPGHVCKWVQSFLESRTSQITLDDTTEPPGNTSGSLPQGSPISPILYMLFMAPLYYSWSNYLRGYMDDGLWLIKGRTWENCIRDLRVVMEYTIGWCTDNGLQLDHKKSQLLHMTRKRTQDNPDLELTGAPVIKATPRNGSLKWLGVRFDRRLKFTAHVNEIAGRMEKSVNSLSILRGCRHGAPVKQLVQVVKSGIMATMTYAAATWWKPEQRGNKGKSKKLGKPLRRALLVALPAYRTTPTALIHMAANCPPAEITLDASVKREAVRWHSLDTAHPLYDLKDCKHQKEILRLLPKPLPRYGPLCVNPPPTSVPPDGAKTEGLQKEEAAESHLAWKARCPPTDIWLYTDGSKLENGWTGAGWWAESEGNCITEGGWSCGRWTEVADAEIRAIKHGLESLKQWHLTHSRTIWICTDNQAATTRMNSMQRKVGTSQFDVDRARQTAQNLRAQHPSLEVHCIWVPGHRGIEGNEKADALAKSAAVEVFEYTMSLARAKRWLREDLHQAHKAWFKDQKTVVHHATRKLLEFPTQTSWAFQKAPASTRERSWQRYQDTMWQRQERNPRVDLPEKLKTMEPYLRAEVAALFQRQNVSDRRDCQTVKPDMTIQEN</sequence>
<dbReference type="InterPro" id="IPR036691">
    <property type="entry name" value="Endo/exonu/phosph_ase_sf"/>
</dbReference>
<keyword evidence="7" id="KW-0808">Transferase</keyword>
<dbReference type="GO" id="GO:0003964">
    <property type="term" value="F:RNA-directed DNA polymerase activity"/>
    <property type="evidence" value="ECO:0007669"/>
    <property type="project" value="UniProtKB-KW"/>
</dbReference>
<feature type="transmembrane region" description="Helical" evidence="4">
    <location>
        <begin position="20"/>
        <end position="41"/>
    </location>
</feature>
<gene>
    <name evidence="7" type="ORF">HOO65_100005</name>
</gene>
<evidence type="ECO:0000259" key="6">
    <source>
        <dbReference type="PROSITE" id="PS50879"/>
    </source>
</evidence>
<evidence type="ECO:0000256" key="3">
    <source>
        <dbReference type="SAM" id="MobiDB-lite"/>
    </source>
</evidence>
<feature type="domain" description="RNase H type-1" evidence="6">
    <location>
        <begin position="1275"/>
        <end position="1417"/>
    </location>
</feature>
<evidence type="ECO:0000259" key="5">
    <source>
        <dbReference type="PROSITE" id="PS50878"/>
    </source>
</evidence>
<keyword evidence="2" id="KW-0496">Mitochondrion</keyword>
<dbReference type="InterPro" id="IPR043502">
    <property type="entry name" value="DNA/RNA_pol_sf"/>
</dbReference>
<dbReference type="InterPro" id="IPR012337">
    <property type="entry name" value="RNaseH-like_sf"/>
</dbReference>
<keyword evidence="7" id="KW-0695">RNA-directed DNA polymerase</keyword>
<dbReference type="SUPFAM" id="SSF53098">
    <property type="entry name" value="Ribonuclease H-like"/>
    <property type="match status" value="1"/>
</dbReference>
<dbReference type="PANTHER" id="PTHR33481:SF1">
    <property type="entry name" value="ENDONUCLEASE_EXONUCLEASE_PHOSPHATASE DOMAIN-CONTAINING PROTEIN-RELATED"/>
    <property type="match status" value="1"/>
</dbReference>
<evidence type="ECO:0000313" key="8">
    <source>
        <dbReference type="Proteomes" id="UP001610728"/>
    </source>
</evidence>
<feature type="compositionally biased region" description="Low complexity" evidence="3">
    <location>
        <begin position="120"/>
        <end position="141"/>
    </location>
</feature>
<dbReference type="Pfam" id="PF00078">
    <property type="entry name" value="RVT_1"/>
    <property type="match status" value="1"/>
</dbReference>
<feature type="region of interest" description="Disordered" evidence="3">
    <location>
        <begin position="45"/>
        <end position="150"/>
    </location>
</feature>
<dbReference type="Pfam" id="PF14529">
    <property type="entry name" value="Exo_endo_phos_2"/>
    <property type="match status" value="1"/>
</dbReference>
<feature type="compositionally biased region" description="Polar residues" evidence="3">
    <location>
        <begin position="237"/>
        <end position="246"/>
    </location>
</feature>
<dbReference type="RefSeq" id="XP_070855782.1">
    <property type="nucleotide sequence ID" value="XM_071004634.1"/>
</dbReference>
<dbReference type="InterPro" id="IPR036397">
    <property type="entry name" value="RNaseH_sf"/>
</dbReference>
<dbReference type="PANTHER" id="PTHR33481">
    <property type="entry name" value="REVERSE TRANSCRIPTASE"/>
    <property type="match status" value="1"/>
</dbReference>
<comment type="caution">
    <text evidence="7">The sequence shown here is derived from an EMBL/GenBank/DDBJ whole genome shotgun (WGS) entry which is preliminary data.</text>
</comment>
<comment type="subcellular location">
    <subcellularLocation>
        <location evidence="1">Mitochondrion</location>
    </subcellularLocation>
</comment>
<dbReference type="GeneID" id="98121574"/>
<keyword evidence="4" id="KW-1133">Transmembrane helix</keyword>
<dbReference type="SUPFAM" id="SSF56219">
    <property type="entry name" value="DNase I-like"/>
    <property type="match status" value="1"/>
</dbReference>
<dbReference type="PROSITE" id="PS50878">
    <property type="entry name" value="RT_POL"/>
    <property type="match status" value="1"/>
</dbReference>
<dbReference type="CDD" id="cd01650">
    <property type="entry name" value="RT_nLTR_like"/>
    <property type="match status" value="1"/>
</dbReference>
<feature type="domain" description="Reverse transcriptase" evidence="5">
    <location>
        <begin position="811"/>
        <end position="1084"/>
    </location>
</feature>
<feature type="region of interest" description="Disordered" evidence="3">
    <location>
        <begin position="722"/>
        <end position="770"/>
    </location>
</feature>